<name>A0AAV0XAD1_9HEMI</name>
<sequence length="114" mass="13228">MVVEVLKTSTPKKKKNVHDEVFDDENVDDDFININSSLISVCSRQSYADTVNDKDIQCEIGNEIYRCQDSAGDYDKSFNYLSDENSSSEDDTDVYYFINIKPKFNIIIRIERYS</sequence>
<dbReference type="AlphaFoldDB" id="A0AAV0XAD1"/>
<evidence type="ECO:0000313" key="2">
    <source>
        <dbReference type="Proteomes" id="UP001160148"/>
    </source>
</evidence>
<protein>
    <submittedName>
        <fullName evidence="1">Uncharacterized protein</fullName>
    </submittedName>
</protein>
<comment type="caution">
    <text evidence="1">The sequence shown here is derived from an EMBL/GenBank/DDBJ whole genome shotgun (WGS) entry which is preliminary data.</text>
</comment>
<proteinExistence type="predicted"/>
<dbReference type="Proteomes" id="UP001160148">
    <property type="component" value="Unassembled WGS sequence"/>
</dbReference>
<reference evidence="1 2" key="1">
    <citation type="submission" date="2023-01" db="EMBL/GenBank/DDBJ databases">
        <authorList>
            <person name="Whitehead M."/>
        </authorList>
    </citation>
    <scope>NUCLEOTIDE SEQUENCE [LARGE SCALE GENOMIC DNA]</scope>
</reference>
<keyword evidence="2" id="KW-1185">Reference proteome</keyword>
<organism evidence="1 2">
    <name type="scientific">Macrosiphum euphorbiae</name>
    <name type="common">potato aphid</name>
    <dbReference type="NCBI Taxonomy" id="13131"/>
    <lineage>
        <taxon>Eukaryota</taxon>
        <taxon>Metazoa</taxon>
        <taxon>Ecdysozoa</taxon>
        <taxon>Arthropoda</taxon>
        <taxon>Hexapoda</taxon>
        <taxon>Insecta</taxon>
        <taxon>Pterygota</taxon>
        <taxon>Neoptera</taxon>
        <taxon>Paraneoptera</taxon>
        <taxon>Hemiptera</taxon>
        <taxon>Sternorrhyncha</taxon>
        <taxon>Aphidomorpha</taxon>
        <taxon>Aphidoidea</taxon>
        <taxon>Aphididae</taxon>
        <taxon>Macrosiphini</taxon>
        <taxon>Macrosiphum</taxon>
    </lineage>
</organism>
<gene>
    <name evidence="1" type="ORF">MEUPH1_LOCUS19599</name>
</gene>
<accession>A0AAV0XAD1</accession>
<evidence type="ECO:0000313" key="1">
    <source>
        <dbReference type="EMBL" id="CAI6364813.1"/>
    </source>
</evidence>
<dbReference type="EMBL" id="CARXXK010000004">
    <property type="protein sequence ID" value="CAI6364813.1"/>
    <property type="molecule type" value="Genomic_DNA"/>
</dbReference>